<dbReference type="InterPro" id="IPR055545">
    <property type="entry name" value="DUF7121"/>
</dbReference>
<evidence type="ECO:0000313" key="2">
    <source>
        <dbReference type="EMBL" id="ELZ28411.1"/>
    </source>
</evidence>
<dbReference type="AlphaFoldDB" id="M0CYU9"/>
<dbReference type="Pfam" id="PF23435">
    <property type="entry name" value="DUF7121"/>
    <property type="match status" value="1"/>
</dbReference>
<evidence type="ECO:0000313" key="3">
    <source>
        <dbReference type="Proteomes" id="UP000011513"/>
    </source>
</evidence>
<reference evidence="2 3" key="1">
    <citation type="journal article" date="2014" name="PLoS Genet.">
        <title>Phylogenetically driven sequencing of extremely halophilic archaea reveals strategies for static and dynamic osmo-response.</title>
        <authorList>
            <person name="Becker E.A."/>
            <person name="Seitzer P.M."/>
            <person name="Tritt A."/>
            <person name="Larsen D."/>
            <person name="Krusor M."/>
            <person name="Yao A.I."/>
            <person name="Wu D."/>
            <person name="Madern D."/>
            <person name="Eisen J.A."/>
            <person name="Darling A.E."/>
            <person name="Facciotti M.T."/>
        </authorList>
    </citation>
    <scope>NUCLEOTIDE SEQUENCE [LARGE SCALE GENOMIC DNA]</scope>
    <source>
        <strain evidence="2 3">JCM 14848</strain>
    </source>
</reference>
<dbReference type="EMBL" id="AOIV01000037">
    <property type="protein sequence ID" value="ELZ28411.1"/>
    <property type="molecule type" value="Genomic_DNA"/>
</dbReference>
<evidence type="ECO:0000256" key="1">
    <source>
        <dbReference type="SAM" id="Coils"/>
    </source>
</evidence>
<dbReference type="Proteomes" id="UP000011513">
    <property type="component" value="Unassembled WGS sequence"/>
</dbReference>
<sequence length="158" mass="17677">MTTVKTVAVDYDTAAETQAKLMTSGTDSNADDIDELEEEIESLEFQQRTEEISAEDERELVERIETKREVLRQKRRIASGDGPPIARGQTVHIRSREPILVTRAGGSRKYGAWDAEDGEPVGEAWSLSETAVRGLMRRYDWMQVDGEAMASVVGDEDE</sequence>
<proteinExistence type="predicted"/>
<gene>
    <name evidence="2" type="ORF">C474_14924</name>
</gene>
<dbReference type="InParanoid" id="M0CYU9"/>
<dbReference type="eggNOG" id="arCOG01159">
    <property type="taxonomic scope" value="Archaea"/>
</dbReference>
<accession>M0CYU9</accession>
<keyword evidence="3" id="KW-1185">Reference proteome</keyword>
<keyword evidence="1" id="KW-0175">Coiled coil</keyword>
<feature type="coiled-coil region" evidence="1">
    <location>
        <begin position="26"/>
        <end position="74"/>
    </location>
</feature>
<protein>
    <submittedName>
        <fullName evidence="2">Phosphoserine phosphatase</fullName>
    </submittedName>
</protein>
<name>M0CYU9_HALPD</name>
<organism evidence="2 3">
    <name type="scientific">Halogeometricum pallidum JCM 14848</name>
    <dbReference type="NCBI Taxonomy" id="1227487"/>
    <lineage>
        <taxon>Archaea</taxon>
        <taxon>Methanobacteriati</taxon>
        <taxon>Methanobacteriota</taxon>
        <taxon>Stenosarchaea group</taxon>
        <taxon>Halobacteria</taxon>
        <taxon>Halobacteriales</taxon>
        <taxon>Haloferacaceae</taxon>
        <taxon>Halogeometricum</taxon>
    </lineage>
</organism>
<comment type="caution">
    <text evidence="2">The sequence shown here is derived from an EMBL/GenBank/DDBJ whole genome shotgun (WGS) entry which is preliminary data.</text>
</comment>